<dbReference type="EMBL" id="JAENGP010000026">
    <property type="protein sequence ID" value="MBK1782603.1"/>
    <property type="molecule type" value="Genomic_DNA"/>
</dbReference>
<evidence type="ECO:0000313" key="1">
    <source>
        <dbReference type="EMBL" id="MBK1782603.1"/>
    </source>
</evidence>
<reference evidence="1 2" key="1">
    <citation type="submission" date="2020-12" db="EMBL/GenBank/DDBJ databases">
        <authorList>
            <person name="Lu T."/>
            <person name="Wang Q."/>
            <person name="Han X."/>
        </authorList>
    </citation>
    <scope>NUCLEOTIDE SEQUENCE [LARGE SCALE GENOMIC DNA]</scope>
    <source>
        <strain evidence="1 2">WQ 585</strain>
    </source>
</reference>
<name>A0ABS1EHY6_9BURK</name>
<evidence type="ECO:0000313" key="2">
    <source>
        <dbReference type="Proteomes" id="UP000635316"/>
    </source>
</evidence>
<accession>A0ABS1EHY6</accession>
<sequence length="417" mass="46845">MQIEFDQKPGLGRSLKDRVKDLQMVNFAVEVYDRYQEIGERCGLSGYDSDNSDLASIYLYLNDALPPAPNVNNSTANQAEAVIEITGVRMVSAEPHFSDLLPPEFVRKRKLAPLSRDRQAIILDAKLKEITYYSDRGKTRFEPQLPDPGQSVQSLLAAAQAEPEMLKYKTPEGPYGWDIVGLQLGMKMTDAENTIRKHMKVGRVLEGKRLYDGSAQSGRVTPASSGKLFISEDQREFIAIIDEPPAAAGKVLAVWRRVYMPGNTVSENEVIGALRTKYGNPPGTEVGRLDNRWHTPDGYRCEFRSKELPLSINWTENDKPVEMKQDDNKLMPDGRLPEPYHDPLNPNYENAERCGPIMTAWIQFQSPDLFQPERNQSMNWVEQTLTDIGPYMQAFRANGKTVQAAGSKGLASDALKF</sequence>
<dbReference type="RefSeq" id="WP_200239429.1">
    <property type="nucleotide sequence ID" value="NZ_JAENGP010000026.1"/>
</dbReference>
<proteinExistence type="predicted"/>
<organism evidence="1 2">
    <name type="scientific">Advenella mandrilli</name>
    <dbReference type="NCBI Taxonomy" id="2800330"/>
    <lineage>
        <taxon>Bacteria</taxon>
        <taxon>Pseudomonadati</taxon>
        <taxon>Pseudomonadota</taxon>
        <taxon>Betaproteobacteria</taxon>
        <taxon>Burkholderiales</taxon>
        <taxon>Alcaligenaceae</taxon>
    </lineage>
</organism>
<comment type="caution">
    <text evidence="1">The sequence shown here is derived from an EMBL/GenBank/DDBJ whole genome shotgun (WGS) entry which is preliminary data.</text>
</comment>
<protein>
    <submittedName>
        <fullName evidence="1">Uncharacterized protein</fullName>
    </submittedName>
</protein>
<keyword evidence="2" id="KW-1185">Reference proteome</keyword>
<gene>
    <name evidence="1" type="ORF">JHL22_15425</name>
</gene>
<dbReference type="Proteomes" id="UP000635316">
    <property type="component" value="Unassembled WGS sequence"/>
</dbReference>